<name>A0A4Q2DN66_9AGAR</name>
<feature type="compositionally biased region" description="Basic and acidic residues" evidence="1">
    <location>
        <begin position="307"/>
        <end position="325"/>
    </location>
</feature>
<feature type="compositionally biased region" description="Polar residues" evidence="1">
    <location>
        <begin position="42"/>
        <end position="57"/>
    </location>
</feature>
<dbReference type="OrthoDB" id="3184410at2759"/>
<dbReference type="Proteomes" id="UP000290288">
    <property type="component" value="Unassembled WGS sequence"/>
</dbReference>
<feature type="compositionally biased region" description="Basic and acidic residues" evidence="1">
    <location>
        <begin position="260"/>
        <end position="273"/>
    </location>
</feature>
<keyword evidence="3" id="KW-1185">Reference proteome</keyword>
<feature type="compositionally biased region" description="Basic and acidic residues" evidence="1">
    <location>
        <begin position="594"/>
        <end position="607"/>
    </location>
</feature>
<feature type="compositionally biased region" description="Pro residues" evidence="1">
    <location>
        <begin position="534"/>
        <end position="548"/>
    </location>
</feature>
<dbReference type="STRING" id="2316362.A0A4Q2DN66"/>
<evidence type="ECO:0000313" key="2">
    <source>
        <dbReference type="EMBL" id="RXW20414.1"/>
    </source>
</evidence>
<feature type="compositionally biased region" description="Basic and acidic residues" evidence="1">
    <location>
        <begin position="366"/>
        <end position="378"/>
    </location>
</feature>
<feature type="compositionally biased region" description="Basic and acidic residues" evidence="1">
    <location>
        <begin position="523"/>
        <end position="532"/>
    </location>
</feature>
<dbReference type="AlphaFoldDB" id="A0A4Q2DN66"/>
<reference evidence="2 3" key="1">
    <citation type="submission" date="2019-01" db="EMBL/GenBank/DDBJ databases">
        <title>Draft genome sequence of Psathyrella aberdarensis IHI B618.</title>
        <authorList>
            <person name="Buettner E."/>
            <person name="Kellner H."/>
        </authorList>
    </citation>
    <scope>NUCLEOTIDE SEQUENCE [LARGE SCALE GENOMIC DNA]</scope>
    <source>
        <strain evidence="2 3">IHI B618</strain>
    </source>
</reference>
<feature type="compositionally biased region" description="Polar residues" evidence="1">
    <location>
        <begin position="1"/>
        <end position="12"/>
    </location>
</feature>
<accession>A0A4Q2DN66</accession>
<sequence>MSATSESATSTIPGIGGMPRNGQAMTGMAGTLLSGSGDHENPPTSDDSPTIVATSPQKGVRSPTAPRHDPQPPSHPRNDRQPHRDERNRRDSYSRPYDRNARNGDDGWRPPGQRPHKQPYANQPRQPFVKAEEMPISLSDLDTRGPTTSSGLPIPESAPSHIHTHNGNNGPSDERFDDIPSSMAPGRGAPHSDLAGQRLQVDSEPSARPLAPSESDFNFKAEHGLPPRTDRDTVFSTATDQSNRPSGLPSDPNRIPPTNKDSRYPARHPEKYNRPGSPGISNNNGLPRSFSNRDRDDFRGPPSKGQPHRDYRPAPRDLSRERDYRPPATNNYRPGYEDRTVIDVDDPRFDDRHYRRSFSPPTTTELARDRQRQIHDRFPPSPRTGADVGYDGSRRFSGPPPSSGSAPPRDWYSSQPAPGSYPRWEEEPPYYNRPGNWDPAPDRSRYDPETPRRGWEGRTERDHRDSYRGPPPSDDRYMPPPPPPSRDIDRGRQGPPPSSAAHGPSYGPRTRRLESPSSARDGPPLKRARDNEYGPPPPTGEYYPPPPSSRDSIRRPSDGYPSRGATPPPSSTTSSQFYDRAGPPPSSASTNMSGDRDRDFMSRRDSAMEYIPSSMPPPPPPHSANSYDRPRSPGPPPPPGGGGRAMQSGGGQGGYGRGGYAPRGMRDNRQGYMPPPASRP</sequence>
<comment type="caution">
    <text evidence="2">The sequence shown here is derived from an EMBL/GenBank/DDBJ whole genome shotgun (WGS) entry which is preliminary data.</text>
</comment>
<feature type="compositionally biased region" description="Polar residues" evidence="1">
    <location>
        <begin position="234"/>
        <end position="245"/>
    </location>
</feature>
<evidence type="ECO:0000313" key="3">
    <source>
        <dbReference type="Proteomes" id="UP000290288"/>
    </source>
</evidence>
<feature type="compositionally biased region" description="Basic and acidic residues" evidence="1">
    <location>
        <begin position="217"/>
        <end position="233"/>
    </location>
</feature>
<proteinExistence type="predicted"/>
<evidence type="ECO:0000256" key="1">
    <source>
        <dbReference type="SAM" id="MobiDB-lite"/>
    </source>
</evidence>
<feature type="compositionally biased region" description="Basic and acidic residues" evidence="1">
    <location>
        <begin position="335"/>
        <end position="353"/>
    </location>
</feature>
<feature type="compositionally biased region" description="Low complexity" evidence="1">
    <location>
        <begin position="499"/>
        <end position="508"/>
    </location>
</feature>
<feature type="compositionally biased region" description="Basic and acidic residues" evidence="1">
    <location>
        <begin position="440"/>
        <end position="477"/>
    </location>
</feature>
<protein>
    <submittedName>
        <fullName evidence="2">Uncharacterized protein</fullName>
    </submittedName>
</protein>
<gene>
    <name evidence="2" type="ORF">EST38_g5444</name>
</gene>
<feature type="compositionally biased region" description="Basic and acidic residues" evidence="1">
    <location>
        <begin position="66"/>
        <end position="108"/>
    </location>
</feature>
<feature type="compositionally biased region" description="Gly residues" evidence="1">
    <location>
        <begin position="641"/>
        <end position="661"/>
    </location>
</feature>
<dbReference type="EMBL" id="SDEE01000150">
    <property type="protein sequence ID" value="RXW20414.1"/>
    <property type="molecule type" value="Genomic_DNA"/>
</dbReference>
<feature type="region of interest" description="Disordered" evidence="1">
    <location>
        <begin position="1"/>
        <end position="680"/>
    </location>
</feature>
<organism evidence="2 3">
    <name type="scientific">Candolleomyces aberdarensis</name>
    <dbReference type="NCBI Taxonomy" id="2316362"/>
    <lineage>
        <taxon>Eukaryota</taxon>
        <taxon>Fungi</taxon>
        <taxon>Dikarya</taxon>
        <taxon>Basidiomycota</taxon>
        <taxon>Agaricomycotina</taxon>
        <taxon>Agaricomycetes</taxon>
        <taxon>Agaricomycetidae</taxon>
        <taxon>Agaricales</taxon>
        <taxon>Agaricineae</taxon>
        <taxon>Psathyrellaceae</taxon>
        <taxon>Candolleomyces</taxon>
    </lineage>
</organism>